<reference evidence="2 3" key="2">
    <citation type="journal article" date="2022" name="Mar. Drugs">
        <title>Bioassay-Guided Fractionation Leads to the Detection of Cholic Acid Generated by the Rare Thalassomonas sp.</title>
        <authorList>
            <person name="Pheiffer F."/>
            <person name="Schneider Y.K."/>
            <person name="Hansen E.H."/>
            <person name="Andersen J.H."/>
            <person name="Isaksson J."/>
            <person name="Busche T."/>
            <person name="R C."/>
            <person name="Kalinowski J."/>
            <person name="Zyl L.V."/>
            <person name="Trindade M."/>
        </authorList>
    </citation>
    <scope>NUCLEOTIDE SEQUENCE [LARGE SCALE GENOMIC DNA]</scope>
    <source>
        <strain evidence="2 3">XOM25</strain>
    </source>
</reference>
<evidence type="ECO:0000256" key="1">
    <source>
        <dbReference type="SAM" id="SignalP"/>
    </source>
</evidence>
<protein>
    <submittedName>
        <fullName evidence="2">Uncharacterized protein</fullName>
    </submittedName>
</protein>
<dbReference type="EMBL" id="CP059733">
    <property type="protein sequence ID" value="WDE06644.1"/>
    <property type="molecule type" value="Genomic_DNA"/>
</dbReference>
<evidence type="ECO:0000313" key="3">
    <source>
        <dbReference type="Proteomes" id="UP000032352"/>
    </source>
</evidence>
<name>A0AAF0CBG8_9GAMM</name>
<feature type="chain" id="PRO_5042072131" evidence="1">
    <location>
        <begin position="27"/>
        <end position="362"/>
    </location>
</feature>
<dbReference type="AlphaFoldDB" id="A0AAF0CBG8"/>
<proteinExistence type="predicted"/>
<gene>
    <name evidence="2" type="ORF">SG34_006985</name>
</gene>
<accession>A0AAF0CBG8</accession>
<evidence type="ECO:0000313" key="2">
    <source>
        <dbReference type="EMBL" id="WDE06644.1"/>
    </source>
</evidence>
<dbReference type="KEGG" id="tvd:SG34_006985"/>
<dbReference type="RefSeq" id="WP_044837262.1">
    <property type="nucleotide sequence ID" value="NZ_CP059733.1"/>
</dbReference>
<keyword evidence="3" id="KW-1185">Reference proteome</keyword>
<organism evidence="2 3">
    <name type="scientific">Thalassomonas viridans</name>
    <dbReference type="NCBI Taxonomy" id="137584"/>
    <lineage>
        <taxon>Bacteria</taxon>
        <taxon>Pseudomonadati</taxon>
        <taxon>Pseudomonadota</taxon>
        <taxon>Gammaproteobacteria</taxon>
        <taxon>Alteromonadales</taxon>
        <taxon>Colwelliaceae</taxon>
        <taxon>Thalassomonas</taxon>
    </lineage>
</organism>
<feature type="signal peptide" evidence="1">
    <location>
        <begin position="1"/>
        <end position="26"/>
    </location>
</feature>
<sequence length="362" mass="40574">MKIVTKEQNYFFLFIISICFSLQAQAQMRGGVDITSDNSVYGWACQRLNVDAVDISIYVGGDMQQGTLLKRMQTNAYSTWDVRGQCDYTSYKHRFHYTFTPEQQLSFRGQAIYVYVHEPVTDTPVQLAGSGYYAVPAVATDQFVLFEDHFDGVARPGARGIGWSSSPNDSYNDPNIVETGSGQLKTNPHIYVVPSHDFSNIFDALHPDTSELRLKVNLSGYNRAFSYYFGLGAPAADDPNDYPDYAANIQLTVDAHQSVLTLRGRNRIHLAGANMIDPKKLHLTTVELRIAGDFSQAQSTMMASVYIHDELLMSGIPFTWYQGQNHLFLYGDNWLANNDPLPVRFDSVRLTAVRANQSCPAN</sequence>
<reference evidence="2 3" key="1">
    <citation type="journal article" date="2015" name="Genome Announc.">
        <title>Draft Genome Sequences of Marine Isolates of Thalassomonas viridans and Thalassomonas actiniarum.</title>
        <authorList>
            <person name="Olonade I."/>
            <person name="van Zyl L.J."/>
            <person name="Trindade M."/>
        </authorList>
    </citation>
    <scope>NUCLEOTIDE SEQUENCE [LARGE SCALE GENOMIC DNA]</scope>
    <source>
        <strain evidence="2 3">XOM25</strain>
    </source>
</reference>
<keyword evidence="1" id="KW-0732">Signal</keyword>
<dbReference type="Proteomes" id="UP000032352">
    <property type="component" value="Chromosome"/>
</dbReference>